<sequence>MKVAVGADIGGTSIKAAVVSVLGTLKHDRILPTRSQDTPEDTVTRLADALGGLLLEAARIAGVEPRNIPVGIGCAGLIDTSRGIVQISPNLPHWRDVPLGAMLAERLGSPVLLINDANAFVLGEGRAGAGRGARVLLGLTLGTGVGGGILLDGELFTGVHGWAGEMGHTPLQIDGEKCACGSYGCLEGFVGNREIVLRYMELAGGEPTQILKKFLKDPSEQPTPETLSLAARAGDAPAIESFRQTGRYLGAALAGFVNIFDPDRIVLGGGVAQAGELILKPAREMMEERMMFPQKQHPELCLAALGPHAAVIGASLEALNRVGKNEFSGGA</sequence>
<dbReference type="PROSITE" id="PS01125">
    <property type="entry name" value="ROK"/>
    <property type="match status" value="1"/>
</dbReference>
<name>A0A948W287_UNCEI</name>
<evidence type="ECO:0000313" key="3">
    <source>
        <dbReference type="Proteomes" id="UP000777784"/>
    </source>
</evidence>
<dbReference type="InterPro" id="IPR000600">
    <property type="entry name" value="ROK"/>
</dbReference>
<dbReference type="AlphaFoldDB" id="A0A948W287"/>
<dbReference type="Proteomes" id="UP000777784">
    <property type="component" value="Unassembled WGS sequence"/>
</dbReference>
<dbReference type="InterPro" id="IPR043129">
    <property type="entry name" value="ATPase_NBD"/>
</dbReference>
<comment type="similarity">
    <text evidence="1">Belongs to the ROK (NagC/XylR) family.</text>
</comment>
<dbReference type="PANTHER" id="PTHR18964">
    <property type="entry name" value="ROK (REPRESSOR, ORF, KINASE) FAMILY"/>
    <property type="match status" value="1"/>
</dbReference>
<reference evidence="2" key="1">
    <citation type="submission" date="2021-05" db="EMBL/GenBank/DDBJ databases">
        <title>Energy efficiency and biological interactions define the core microbiome of deep oligotrophic groundwater.</title>
        <authorList>
            <person name="Mehrshad M."/>
            <person name="Lopez-Fernandez M."/>
            <person name="Bell E."/>
            <person name="Bernier-Latmani R."/>
            <person name="Bertilsson S."/>
            <person name="Dopson M."/>
        </authorList>
    </citation>
    <scope>NUCLEOTIDE SEQUENCE</scope>
    <source>
        <strain evidence="2">Modern_marine.mb.64</strain>
    </source>
</reference>
<protein>
    <submittedName>
        <fullName evidence="2">ROK family protein</fullName>
    </submittedName>
</protein>
<dbReference type="EMBL" id="JAHJDP010000012">
    <property type="protein sequence ID" value="MBU2689677.1"/>
    <property type="molecule type" value="Genomic_DNA"/>
</dbReference>
<dbReference type="InterPro" id="IPR049874">
    <property type="entry name" value="ROK_cs"/>
</dbReference>
<evidence type="ECO:0000313" key="2">
    <source>
        <dbReference type="EMBL" id="MBU2689677.1"/>
    </source>
</evidence>
<proteinExistence type="inferred from homology"/>
<organism evidence="2 3">
    <name type="scientific">Eiseniibacteriota bacterium</name>
    <dbReference type="NCBI Taxonomy" id="2212470"/>
    <lineage>
        <taxon>Bacteria</taxon>
        <taxon>Candidatus Eiseniibacteriota</taxon>
    </lineage>
</organism>
<dbReference type="SUPFAM" id="SSF53067">
    <property type="entry name" value="Actin-like ATPase domain"/>
    <property type="match status" value="1"/>
</dbReference>
<comment type="caution">
    <text evidence="2">The sequence shown here is derived from an EMBL/GenBank/DDBJ whole genome shotgun (WGS) entry which is preliminary data.</text>
</comment>
<dbReference type="Gene3D" id="3.30.420.40">
    <property type="match status" value="2"/>
</dbReference>
<dbReference type="PANTHER" id="PTHR18964:SF149">
    <property type="entry name" value="BIFUNCTIONAL UDP-N-ACETYLGLUCOSAMINE 2-EPIMERASE_N-ACETYLMANNOSAMINE KINASE"/>
    <property type="match status" value="1"/>
</dbReference>
<accession>A0A948W287</accession>
<dbReference type="Pfam" id="PF00480">
    <property type="entry name" value="ROK"/>
    <property type="match status" value="1"/>
</dbReference>
<evidence type="ECO:0000256" key="1">
    <source>
        <dbReference type="ARBA" id="ARBA00006479"/>
    </source>
</evidence>
<gene>
    <name evidence="2" type="ORF">KJ970_02040</name>
</gene>